<dbReference type="EMBL" id="MU003692">
    <property type="protein sequence ID" value="KAF2818018.1"/>
    <property type="molecule type" value="Genomic_DNA"/>
</dbReference>
<feature type="compositionally biased region" description="Basic and acidic residues" evidence="1">
    <location>
        <begin position="40"/>
        <end position="62"/>
    </location>
</feature>
<dbReference type="PANTHER" id="PTHR38790">
    <property type="entry name" value="2EXR DOMAIN-CONTAINING PROTEIN-RELATED"/>
    <property type="match status" value="1"/>
</dbReference>
<dbReference type="Pfam" id="PF24864">
    <property type="entry name" value="DUF7730"/>
    <property type="match status" value="1"/>
</dbReference>
<evidence type="ECO:0000313" key="3">
    <source>
        <dbReference type="EMBL" id="KAF2818018.1"/>
    </source>
</evidence>
<evidence type="ECO:0000313" key="4">
    <source>
        <dbReference type="Proteomes" id="UP000504636"/>
    </source>
</evidence>
<feature type="region of interest" description="Disordered" evidence="1">
    <location>
        <begin position="1"/>
        <end position="63"/>
    </location>
</feature>
<dbReference type="GeneID" id="54454619"/>
<dbReference type="InterPro" id="IPR056632">
    <property type="entry name" value="DUF7730"/>
</dbReference>
<keyword evidence="4" id="KW-1185">Reference proteome</keyword>
<feature type="region of interest" description="Disordered" evidence="1">
    <location>
        <begin position="75"/>
        <end position="96"/>
    </location>
</feature>
<gene>
    <name evidence="3 5" type="ORF">BDZ99DRAFT_25455</name>
</gene>
<accession>A0A6A6ZAZ3</accession>
<reference evidence="5" key="3">
    <citation type="submission" date="2025-04" db="UniProtKB">
        <authorList>
            <consortium name="RefSeq"/>
        </authorList>
    </citation>
    <scope>IDENTIFICATION</scope>
    <source>
        <strain evidence="5">CBS 304.34</strain>
    </source>
</reference>
<sequence length="350" mass="39611">MAPPAESKPSKRSRTAAIPRVVSWIRRVKRGRRQAQATKDASRASIREENRQPQPQCHERQPLDQSIATATGVEGSEHPLTLEEPPKDEPPSNKDLIDDAAWSLGLPYLAQRQDPSRSSFLARLPLELREMIYREVISGSVIHLYKLQDGLRAYDCYRPDGQKCRCGHVGAGPDSRIARRLSLPLTCRQIHHEAIPILYSTNTFVTLINKDIAPALIHLPRLLHPESFQGIRSLCIRWSTDGVSFATSEPEWPWSLVWETIASMKGLRHLRFHVDMWHPLPSSWRGWFRQEKGLLRIAEQHAEDMSLNSFHLNLPDPEGVADLPGEPVAQIKIGARVYPVKRVGPSGLFD</sequence>
<dbReference type="Proteomes" id="UP000504636">
    <property type="component" value="Unplaced"/>
</dbReference>
<dbReference type="RefSeq" id="XP_033584982.1">
    <property type="nucleotide sequence ID" value="XM_033713726.1"/>
</dbReference>
<proteinExistence type="predicted"/>
<protein>
    <recommendedName>
        <fullName evidence="2">DUF7730 domain-containing protein</fullName>
    </recommendedName>
</protein>
<reference evidence="5" key="2">
    <citation type="submission" date="2020-04" db="EMBL/GenBank/DDBJ databases">
        <authorList>
            <consortium name="NCBI Genome Project"/>
        </authorList>
    </citation>
    <scope>NUCLEOTIDE SEQUENCE</scope>
    <source>
        <strain evidence="5">CBS 304.34</strain>
    </source>
</reference>
<evidence type="ECO:0000313" key="5">
    <source>
        <dbReference type="RefSeq" id="XP_033584982.1"/>
    </source>
</evidence>
<evidence type="ECO:0000256" key="1">
    <source>
        <dbReference type="SAM" id="MobiDB-lite"/>
    </source>
</evidence>
<name>A0A6A6ZAZ3_9PEZI</name>
<dbReference type="OrthoDB" id="4757095at2759"/>
<dbReference type="AlphaFoldDB" id="A0A6A6ZAZ3"/>
<reference evidence="3 5" key="1">
    <citation type="journal article" date="2020" name="Stud. Mycol.">
        <title>101 Dothideomycetes genomes: a test case for predicting lifestyles and emergence of pathogens.</title>
        <authorList>
            <person name="Haridas S."/>
            <person name="Albert R."/>
            <person name="Binder M."/>
            <person name="Bloem J."/>
            <person name="Labutti K."/>
            <person name="Salamov A."/>
            <person name="Andreopoulos B."/>
            <person name="Baker S."/>
            <person name="Barry K."/>
            <person name="Bills G."/>
            <person name="Bluhm B."/>
            <person name="Cannon C."/>
            <person name="Castanera R."/>
            <person name="Culley D."/>
            <person name="Daum C."/>
            <person name="Ezra D."/>
            <person name="Gonzalez J."/>
            <person name="Henrissat B."/>
            <person name="Kuo A."/>
            <person name="Liang C."/>
            <person name="Lipzen A."/>
            <person name="Lutzoni F."/>
            <person name="Magnuson J."/>
            <person name="Mondo S."/>
            <person name="Nolan M."/>
            <person name="Ohm R."/>
            <person name="Pangilinan J."/>
            <person name="Park H.-J."/>
            <person name="Ramirez L."/>
            <person name="Alfaro M."/>
            <person name="Sun H."/>
            <person name="Tritt A."/>
            <person name="Yoshinaga Y."/>
            <person name="Zwiers L.-H."/>
            <person name="Turgeon B."/>
            <person name="Goodwin S."/>
            <person name="Spatafora J."/>
            <person name="Crous P."/>
            <person name="Grigoriev I."/>
        </authorList>
    </citation>
    <scope>NUCLEOTIDE SEQUENCE</scope>
    <source>
        <strain evidence="3 5">CBS 304.34</strain>
    </source>
</reference>
<feature type="domain" description="DUF7730" evidence="2">
    <location>
        <begin position="116"/>
        <end position="318"/>
    </location>
</feature>
<organism evidence="3">
    <name type="scientific">Mytilinidion resinicola</name>
    <dbReference type="NCBI Taxonomy" id="574789"/>
    <lineage>
        <taxon>Eukaryota</taxon>
        <taxon>Fungi</taxon>
        <taxon>Dikarya</taxon>
        <taxon>Ascomycota</taxon>
        <taxon>Pezizomycotina</taxon>
        <taxon>Dothideomycetes</taxon>
        <taxon>Pleosporomycetidae</taxon>
        <taxon>Mytilinidiales</taxon>
        <taxon>Mytilinidiaceae</taxon>
        <taxon>Mytilinidion</taxon>
    </lineage>
</organism>
<evidence type="ECO:0000259" key="2">
    <source>
        <dbReference type="Pfam" id="PF24864"/>
    </source>
</evidence>